<reference evidence="1 2" key="1">
    <citation type="submission" date="2019-06" db="EMBL/GenBank/DDBJ databases">
        <title>Sequencing the genomes of 1000 actinobacteria strains.</title>
        <authorList>
            <person name="Klenk H.-P."/>
        </authorList>
    </citation>
    <scope>NUCLEOTIDE SEQUENCE [LARGE SCALE GENOMIC DNA]</scope>
    <source>
        <strain evidence="1 2">DSM 45301</strain>
    </source>
</reference>
<accession>A0A543E3A6</accession>
<dbReference type="InterPro" id="IPR021388">
    <property type="entry name" value="DUF3024"/>
</dbReference>
<organism evidence="1 2">
    <name type="scientific">Pseudonocardia kunmingensis</name>
    <dbReference type="NCBI Taxonomy" id="630975"/>
    <lineage>
        <taxon>Bacteria</taxon>
        <taxon>Bacillati</taxon>
        <taxon>Actinomycetota</taxon>
        <taxon>Actinomycetes</taxon>
        <taxon>Pseudonocardiales</taxon>
        <taxon>Pseudonocardiaceae</taxon>
        <taxon>Pseudonocardia</taxon>
    </lineage>
</organism>
<dbReference type="Proteomes" id="UP000315677">
    <property type="component" value="Unassembled WGS sequence"/>
</dbReference>
<proteinExistence type="predicted"/>
<evidence type="ECO:0000313" key="2">
    <source>
        <dbReference type="Proteomes" id="UP000315677"/>
    </source>
</evidence>
<sequence>MPYMAVPEEIRTRLSRWCAGRIPESERAQRQIAYTIQGDEVTILERRPPAYPELGSAWSATPMARLRRRESGWLLDRPVGPGEWQHDADGSDPIELLDRVTV</sequence>
<gene>
    <name evidence="1" type="ORF">FB558_2870</name>
</gene>
<dbReference type="EMBL" id="VFPA01000001">
    <property type="protein sequence ID" value="TQM16067.1"/>
    <property type="molecule type" value="Genomic_DNA"/>
</dbReference>
<dbReference type="AlphaFoldDB" id="A0A543E3A6"/>
<evidence type="ECO:0000313" key="1">
    <source>
        <dbReference type="EMBL" id="TQM16067.1"/>
    </source>
</evidence>
<name>A0A543E3A6_9PSEU</name>
<keyword evidence="2" id="KW-1185">Reference proteome</keyword>
<dbReference type="Pfam" id="PF11225">
    <property type="entry name" value="DUF3024"/>
    <property type="match status" value="1"/>
</dbReference>
<comment type="caution">
    <text evidence="1">The sequence shown here is derived from an EMBL/GenBank/DDBJ whole genome shotgun (WGS) entry which is preliminary data.</text>
</comment>
<protein>
    <submittedName>
        <fullName evidence="1">Uncharacterized protein</fullName>
    </submittedName>
</protein>